<dbReference type="GO" id="GO:0030170">
    <property type="term" value="F:pyridoxal phosphate binding"/>
    <property type="evidence" value="ECO:0007669"/>
    <property type="project" value="InterPro"/>
</dbReference>
<evidence type="ECO:0000313" key="4">
    <source>
        <dbReference type="EMBL" id="CAB5050151.1"/>
    </source>
</evidence>
<evidence type="ECO:0000313" key="3">
    <source>
        <dbReference type="EMBL" id="CAB4680424.1"/>
    </source>
</evidence>
<dbReference type="EMBL" id="CAFBQH010000048">
    <property type="protein sequence ID" value="CAB5050151.1"/>
    <property type="molecule type" value="Genomic_DNA"/>
</dbReference>
<dbReference type="GO" id="GO:0003824">
    <property type="term" value="F:catalytic activity"/>
    <property type="evidence" value="ECO:0007669"/>
    <property type="project" value="InterPro"/>
</dbReference>
<accession>A0A6J6AF23</accession>
<gene>
    <name evidence="3" type="ORF">UFOPK2334_01131</name>
    <name evidence="2" type="ORF">UFOPK4179_00278</name>
    <name evidence="4" type="ORF">UFOPK4293_00901</name>
</gene>
<dbReference type="InterPro" id="IPR005303">
    <property type="entry name" value="MOCOS_middle"/>
</dbReference>
<dbReference type="Pfam" id="PF03476">
    <property type="entry name" value="MOSC_N"/>
    <property type="match status" value="1"/>
</dbReference>
<dbReference type="AlphaFoldDB" id="A0A6J6AF23"/>
<proteinExistence type="predicted"/>
<dbReference type="Pfam" id="PF03473">
    <property type="entry name" value="MOSC"/>
    <property type="match status" value="1"/>
</dbReference>
<dbReference type="PROSITE" id="PS51340">
    <property type="entry name" value="MOSC"/>
    <property type="match status" value="1"/>
</dbReference>
<dbReference type="Gene3D" id="2.40.33.20">
    <property type="entry name" value="PK beta-barrel domain-like"/>
    <property type="match status" value="1"/>
</dbReference>
<protein>
    <submittedName>
        <fullName evidence="2">Unannotated protein</fullName>
    </submittedName>
</protein>
<evidence type="ECO:0000259" key="1">
    <source>
        <dbReference type="PROSITE" id="PS51340"/>
    </source>
</evidence>
<evidence type="ECO:0000313" key="2">
    <source>
        <dbReference type="EMBL" id="CAB4367495.1"/>
    </source>
</evidence>
<feature type="domain" description="MOSC" evidence="1">
    <location>
        <begin position="136"/>
        <end position="279"/>
    </location>
</feature>
<sequence>MRVSQIWRYPVKSMIGVDVDFVSLSLLGIVGDRHWAVRDNERGGIRGAKKIGELMQFSARPADESSTHVVITLPNGDEIRSDDTLVDVALSAALGRSVSLESLPIDGALEHFRRGPSDSTDVMAELRGIFGRTEDEPLPDFSVFPPEVAEFESPPGTHHDCWPLMVMTTSALDALRTALPESVIDILRFRPSIVIDTPDELGHPEFSWKGRTGQLGSAVVEFLDPCPRCVMITRRINDAIPEDRTIMRHVVRDLNQAVGVYARIVTPGKVSVGDTLTFL</sequence>
<dbReference type="InterPro" id="IPR011037">
    <property type="entry name" value="Pyrv_Knase-like_insert_dom_sf"/>
</dbReference>
<dbReference type="EMBL" id="CAEZXA010000107">
    <property type="protein sequence ID" value="CAB4680424.1"/>
    <property type="molecule type" value="Genomic_DNA"/>
</dbReference>
<dbReference type="EMBL" id="CAETWZ010000014">
    <property type="protein sequence ID" value="CAB4367495.1"/>
    <property type="molecule type" value="Genomic_DNA"/>
</dbReference>
<organism evidence="2">
    <name type="scientific">freshwater metagenome</name>
    <dbReference type="NCBI Taxonomy" id="449393"/>
    <lineage>
        <taxon>unclassified sequences</taxon>
        <taxon>metagenomes</taxon>
        <taxon>ecological metagenomes</taxon>
    </lineage>
</organism>
<name>A0A6J6AF23_9ZZZZ</name>
<dbReference type="SUPFAM" id="SSF50800">
    <property type="entry name" value="PK beta-barrel domain-like"/>
    <property type="match status" value="1"/>
</dbReference>
<dbReference type="GO" id="GO:0030151">
    <property type="term" value="F:molybdenum ion binding"/>
    <property type="evidence" value="ECO:0007669"/>
    <property type="project" value="InterPro"/>
</dbReference>
<reference evidence="2" key="1">
    <citation type="submission" date="2020-05" db="EMBL/GenBank/DDBJ databases">
        <authorList>
            <person name="Chiriac C."/>
            <person name="Salcher M."/>
            <person name="Ghai R."/>
            <person name="Kavagutti S V."/>
        </authorList>
    </citation>
    <scope>NUCLEOTIDE SEQUENCE</scope>
</reference>
<dbReference type="InterPro" id="IPR005302">
    <property type="entry name" value="MoCF_Sase_C"/>
</dbReference>